<evidence type="ECO:0008006" key="3">
    <source>
        <dbReference type="Google" id="ProtNLM"/>
    </source>
</evidence>
<gene>
    <name evidence="1" type="ORF">JBL43_02935</name>
</gene>
<name>A0ABS0WMI5_9FLAO</name>
<protein>
    <recommendedName>
        <fullName evidence="3">DUF4296 domain-containing protein</fullName>
    </recommendedName>
</protein>
<dbReference type="RefSeq" id="WP_198839973.1">
    <property type="nucleotide sequence ID" value="NZ_JAEHFJ010000001.1"/>
</dbReference>
<dbReference type="EMBL" id="JAEHFJ010000001">
    <property type="protein sequence ID" value="MBJ2173178.1"/>
    <property type="molecule type" value="Genomic_DNA"/>
</dbReference>
<keyword evidence="2" id="KW-1185">Reference proteome</keyword>
<accession>A0ABS0WMI5</accession>
<proteinExistence type="predicted"/>
<reference evidence="1 2" key="1">
    <citation type="submission" date="2020-12" db="EMBL/GenBank/DDBJ databases">
        <title>Aureibaculum luteum sp. nov. and Aureibaculum flavum sp. nov., novel members of the family Flavobacteriaceae isolated from Antarctic intertidal sediments.</title>
        <authorList>
            <person name="He X."/>
            <person name="Zhang X."/>
        </authorList>
    </citation>
    <scope>NUCLEOTIDE SEQUENCE [LARGE SCALE GENOMIC DNA]</scope>
    <source>
        <strain evidence="1 2">A20</strain>
    </source>
</reference>
<evidence type="ECO:0000313" key="2">
    <source>
        <dbReference type="Proteomes" id="UP000623301"/>
    </source>
</evidence>
<dbReference type="Proteomes" id="UP000623301">
    <property type="component" value="Unassembled WGS sequence"/>
</dbReference>
<evidence type="ECO:0000313" key="1">
    <source>
        <dbReference type="EMBL" id="MBJ2173178.1"/>
    </source>
</evidence>
<sequence>MRNILLVTSLFFTCFIFAQKENEVEDDLNVPKSIFALNSFEYLKNNNDISSLQLTGYKFLIADNNYQSSFFYRNLHLDVRNFGRYASYEDIADNYAKASFYKYDVGKNSDHFIWNMWDTSIQKQAQKAKN</sequence>
<organism evidence="1 2">
    <name type="scientific">Aureibaculum flavum</name>
    <dbReference type="NCBI Taxonomy" id="2795986"/>
    <lineage>
        <taxon>Bacteria</taxon>
        <taxon>Pseudomonadati</taxon>
        <taxon>Bacteroidota</taxon>
        <taxon>Flavobacteriia</taxon>
        <taxon>Flavobacteriales</taxon>
        <taxon>Flavobacteriaceae</taxon>
        <taxon>Aureibaculum</taxon>
    </lineage>
</organism>
<comment type="caution">
    <text evidence="1">The sequence shown here is derived from an EMBL/GenBank/DDBJ whole genome shotgun (WGS) entry which is preliminary data.</text>
</comment>